<gene>
    <name evidence="2" type="ORF">KDM89_15350</name>
</gene>
<keyword evidence="3" id="KW-1185">Reference proteome</keyword>
<comment type="caution">
    <text evidence="2">The sequence shown here is derived from an EMBL/GenBank/DDBJ whole genome shotgun (WGS) entry which is preliminary data.</text>
</comment>
<sequence>MITTLQNALAKRPLLRVILIAIAAYWLLNWLPLPQSVLNFLSYPFFFGFVYFVYRALTTRQRERRQMLSEISQFSQVSDETCVDVCDGSAIALNYAQKTIYLIDGQRRTTATPDDILHWEMHYPANELMKALSGQGDAAALAKKAAIGLATGTTVFGLLRKMVFSRPENGHVKFWLKHTQNSVISVPVSNPHIVDQLQHFSMTHGVKAPQLH</sequence>
<organism evidence="2 3">
    <name type="scientific">Undibacterium luofuense</name>
    <dbReference type="NCBI Taxonomy" id="2828733"/>
    <lineage>
        <taxon>Bacteria</taxon>
        <taxon>Pseudomonadati</taxon>
        <taxon>Pseudomonadota</taxon>
        <taxon>Betaproteobacteria</taxon>
        <taxon>Burkholderiales</taxon>
        <taxon>Oxalobacteraceae</taxon>
        <taxon>Undibacterium</taxon>
    </lineage>
</organism>
<proteinExistence type="predicted"/>
<name>A0A941I8A0_9BURK</name>
<feature type="transmembrane region" description="Helical" evidence="1">
    <location>
        <begin position="14"/>
        <end position="31"/>
    </location>
</feature>
<accession>A0A941I8A0</accession>
<evidence type="ECO:0000313" key="3">
    <source>
        <dbReference type="Proteomes" id="UP000680067"/>
    </source>
</evidence>
<protein>
    <submittedName>
        <fullName evidence="2">Uncharacterized protein</fullName>
    </submittedName>
</protein>
<evidence type="ECO:0000256" key="1">
    <source>
        <dbReference type="SAM" id="Phobius"/>
    </source>
</evidence>
<evidence type="ECO:0000313" key="2">
    <source>
        <dbReference type="EMBL" id="MBR7783520.1"/>
    </source>
</evidence>
<feature type="transmembrane region" description="Helical" evidence="1">
    <location>
        <begin position="37"/>
        <end position="57"/>
    </location>
</feature>
<dbReference type="AlphaFoldDB" id="A0A941I8A0"/>
<keyword evidence="1" id="KW-1133">Transmembrane helix</keyword>
<reference evidence="2" key="1">
    <citation type="submission" date="2021-04" db="EMBL/GenBank/DDBJ databases">
        <title>novel species isolated from subtropical streams in China.</title>
        <authorList>
            <person name="Lu H."/>
        </authorList>
    </citation>
    <scope>NUCLEOTIDE SEQUENCE</scope>
    <source>
        <strain evidence="2">LFS511W</strain>
    </source>
</reference>
<dbReference type="Proteomes" id="UP000680067">
    <property type="component" value="Unassembled WGS sequence"/>
</dbReference>
<dbReference type="EMBL" id="JAGSPN010000012">
    <property type="protein sequence ID" value="MBR7783520.1"/>
    <property type="molecule type" value="Genomic_DNA"/>
</dbReference>
<dbReference type="RefSeq" id="WP_212688795.1">
    <property type="nucleotide sequence ID" value="NZ_JAGSPN010000012.1"/>
</dbReference>
<keyword evidence="1" id="KW-0472">Membrane</keyword>
<keyword evidence="1" id="KW-0812">Transmembrane</keyword>